<evidence type="ECO:0000256" key="6">
    <source>
        <dbReference type="ARBA" id="ARBA00022833"/>
    </source>
</evidence>
<evidence type="ECO:0000256" key="4">
    <source>
        <dbReference type="ARBA" id="ARBA00022723"/>
    </source>
</evidence>
<dbReference type="SUPFAM" id="SSF53927">
    <property type="entry name" value="Cytidine deaminase-like"/>
    <property type="match status" value="1"/>
</dbReference>
<dbReference type="InterPro" id="IPR028883">
    <property type="entry name" value="tRNA_aden_deaminase"/>
</dbReference>
<sequence>MAFPGSNAMAVAFDEARAAGARGEVPIGAVIVDAAGSILGRAGNRTRERNDPTAHAEVLAIRAAGAVLGSERLIDCDLYVTLEPCPMCAAAIGFARVRRLYYAAPDPKGGGVDHGPRIYAHPTCHHRPEVYGGIGEAEAATLLRDFFRERR</sequence>
<dbReference type="InterPro" id="IPR016193">
    <property type="entry name" value="Cytidine_deaminase-like"/>
</dbReference>
<organism evidence="10 11">
    <name type="scientific">Sphingoaurantiacus capsulatus</name>
    <dbReference type="NCBI Taxonomy" id="1771310"/>
    <lineage>
        <taxon>Bacteria</taxon>
        <taxon>Pseudomonadati</taxon>
        <taxon>Pseudomonadota</taxon>
        <taxon>Alphaproteobacteria</taxon>
        <taxon>Sphingomonadales</taxon>
        <taxon>Sphingosinicellaceae</taxon>
        <taxon>Sphingoaurantiacus</taxon>
    </lineage>
</organism>
<dbReference type="Gene3D" id="3.40.140.10">
    <property type="entry name" value="Cytidine Deaminase, domain 2"/>
    <property type="match status" value="1"/>
</dbReference>
<evidence type="ECO:0000256" key="5">
    <source>
        <dbReference type="ARBA" id="ARBA00022801"/>
    </source>
</evidence>
<feature type="binding site" evidence="8">
    <location>
        <position position="88"/>
    </location>
    <ligand>
        <name>Zn(2+)</name>
        <dbReference type="ChEBI" id="CHEBI:29105"/>
        <note>catalytic</note>
    </ligand>
</feature>
<evidence type="ECO:0000313" key="11">
    <source>
        <dbReference type="Proteomes" id="UP001595615"/>
    </source>
</evidence>
<comment type="similarity">
    <text evidence="1">Belongs to the cytidine and deoxycytidylate deaminase family. ADAT2 subfamily.</text>
</comment>
<dbReference type="InterPro" id="IPR002125">
    <property type="entry name" value="CMP_dCMP_dom"/>
</dbReference>
<gene>
    <name evidence="8" type="primary">tadA</name>
    <name evidence="10" type="ORF">ACFOMD_06720</name>
</gene>
<dbReference type="GO" id="GO:0052717">
    <property type="term" value="F:tRNA-specific adenosine-34 deaminase activity"/>
    <property type="evidence" value="ECO:0007669"/>
    <property type="project" value="UniProtKB-EC"/>
</dbReference>
<keyword evidence="3 8" id="KW-0819">tRNA processing</keyword>
<keyword evidence="11" id="KW-1185">Reference proteome</keyword>
<keyword evidence="5 8" id="KW-0378">Hydrolase</keyword>
<accession>A0ABV7X800</accession>
<dbReference type="PROSITE" id="PS00903">
    <property type="entry name" value="CYT_DCMP_DEAMINASES_1"/>
    <property type="match status" value="1"/>
</dbReference>
<reference evidence="11" key="1">
    <citation type="journal article" date="2019" name="Int. J. Syst. Evol. Microbiol.">
        <title>The Global Catalogue of Microorganisms (GCM) 10K type strain sequencing project: providing services to taxonomists for standard genome sequencing and annotation.</title>
        <authorList>
            <consortium name="The Broad Institute Genomics Platform"/>
            <consortium name="The Broad Institute Genome Sequencing Center for Infectious Disease"/>
            <person name="Wu L."/>
            <person name="Ma J."/>
        </authorList>
    </citation>
    <scope>NUCLEOTIDE SEQUENCE [LARGE SCALE GENOMIC DNA]</scope>
    <source>
        <strain evidence="11">KCTC 42644</strain>
    </source>
</reference>
<evidence type="ECO:0000256" key="8">
    <source>
        <dbReference type="HAMAP-Rule" id="MF_00972"/>
    </source>
</evidence>
<evidence type="ECO:0000256" key="3">
    <source>
        <dbReference type="ARBA" id="ARBA00022694"/>
    </source>
</evidence>
<comment type="catalytic activity">
    <reaction evidence="7 8">
        <text>adenosine(34) in tRNA + H2O + H(+) = inosine(34) in tRNA + NH4(+)</text>
        <dbReference type="Rhea" id="RHEA:43168"/>
        <dbReference type="Rhea" id="RHEA-COMP:10373"/>
        <dbReference type="Rhea" id="RHEA-COMP:10374"/>
        <dbReference type="ChEBI" id="CHEBI:15377"/>
        <dbReference type="ChEBI" id="CHEBI:15378"/>
        <dbReference type="ChEBI" id="CHEBI:28938"/>
        <dbReference type="ChEBI" id="CHEBI:74411"/>
        <dbReference type="ChEBI" id="CHEBI:82852"/>
        <dbReference type="EC" id="3.5.4.33"/>
    </reaction>
</comment>
<dbReference type="InterPro" id="IPR016192">
    <property type="entry name" value="APOBEC/CMP_deaminase_Zn-bd"/>
</dbReference>
<dbReference type="EC" id="3.5.4.33" evidence="8"/>
<comment type="subunit">
    <text evidence="2 8">Homodimer.</text>
</comment>
<feature type="binding site" evidence="8">
    <location>
        <position position="55"/>
    </location>
    <ligand>
        <name>Zn(2+)</name>
        <dbReference type="ChEBI" id="CHEBI:29105"/>
        <note>catalytic</note>
    </ligand>
</feature>
<feature type="domain" description="CMP/dCMP-type deaminase" evidence="9">
    <location>
        <begin position="3"/>
        <end position="113"/>
    </location>
</feature>
<proteinExistence type="inferred from homology"/>
<dbReference type="PANTHER" id="PTHR11079">
    <property type="entry name" value="CYTOSINE DEAMINASE FAMILY MEMBER"/>
    <property type="match status" value="1"/>
</dbReference>
<comment type="caution">
    <text evidence="10">The sequence shown here is derived from an EMBL/GenBank/DDBJ whole genome shotgun (WGS) entry which is preliminary data.</text>
</comment>
<evidence type="ECO:0000256" key="7">
    <source>
        <dbReference type="ARBA" id="ARBA00048045"/>
    </source>
</evidence>
<feature type="active site" description="Proton donor" evidence="8">
    <location>
        <position position="57"/>
    </location>
</feature>
<dbReference type="HAMAP" id="MF_00972">
    <property type="entry name" value="tRNA_aden_deaminase"/>
    <property type="match status" value="1"/>
</dbReference>
<dbReference type="Pfam" id="PF00383">
    <property type="entry name" value="dCMP_cyt_deam_1"/>
    <property type="match status" value="1"/>
</dbReference>
<dbReference type="PANTHER" id="PTHR11079:SF202">
    <property type="entry name" value="TRNA-SPECIFIC ADENOSINE DEAMINASE"/>
    <property type="match status" value="1"/>
</dbReference>
<dbReference type="EMBL" id="JBHRXV010000004">
    <property type="protein sequence ID" value="MFC3712255.1"/>
    <property type="molecule type" value="Genomic_DNA"/>
</dbReference>
<dbReference type="RefSeq" id="WP_380858769.1">
    <property type="nucleotide sequence ID" value="NZ_JBHRXV010000004.1"/>
</dbReference>
<dbReference type="PROSITE" id="PS51747">
    <property type="entry name" value="CYT_DCMP_DEAMINASES_2"/>
    <property type="match status" value="1"/>
</dbReference>
<dbReference type="CDD" id="cd01285">
    <property type="entry name" value="nucleoside_deaminase"/>
    <property type="match status" value="1"/>
</dbReference>
<evidence type="ECO:0000313" key="10">
    <source>
        <dbReference type="EMBL" id="MFC3712255.1"/>
    </source>
</evidence>
<protein>
    <recommendedName>
        <fullName evidence="8">tRNA-specific adenosine deaminase</fullName>
        <ecNumber evidence="8">3.5.4.33</ecNumber>
    </recommendedName>
</protein>
<comment type="cofactor">
    <cofactor evidence="8">
        <name>Zn(2+)</name>
        <dbReference type="ChEBI" id="CHEBI:29105"/>
    </cofactor>
    <text evidence="8">Binds 1 zinc ion per subunit.</text>
</comment>
<comment type="function">
    <text evidence="8">Catalyzes the deamination of adenosine to inosine at the wobble position 34 of tRNA(Arg2).</text>
</comment>
<keyword evidence="6 8" id="KW-0862">Zinc</keyword>
<name>A0ABV7X800_9SPHN</name>
<evidence type="ECO:0000256" key="2">
    <source>
        <dbReference type="ARBA" id="ARBA00011738"/>
    </source>
</evidence>
<evidence type="ECO:0000256" key="1">
    <source>
        <dbReference type="ARBA" id="ARBA00010669"/>
    </source>
</evidence>
<evidence type="ECO:0000259" key="9">
    <source>
        <dbReference type="PROSITE" id="PS51747"/>
    </source>
</evidence>
<keyword evidence="4 8" id="KW-0479">Metal-binding</keyword>
<feature type="binding site" evidence="8">
    <location>
        <position position="85"/>
    </location>
    <ligand>
        <name>Zn(2+)</name>
        <dbReference type="ChEBI" id="CHEBI:29105"/>
        <note>catalytic</note>
    </ligand>
</feature>
<dbReference type="Proteomes" id="UP001595615">
    <property type="component" value="Unassembled WGS sequence"/>
</dbReference>